<dbReference type="InterPro" id="IPR003690">
    <property type="entry name" value="MTERF"/>
</dbReference>
<accession>A0A804M6F8</accession>
<proteinExistence type="inferred from homology"/>
<keyword evidence="2" id="KW-0805">Transcription regulation</keyword>
<dbReference type="Gene3D" id="1.25.70.10">
    <property type="entry name" value="Transcription termination factor 3, mitochondrial"/>
    <property type="match status" value="1"/>
</dbReference>
<dbReference type="Pfam" id="PF02536">
    <property type="entry name" value="mTERF"/>
    <property type="match status" value="1"/>
</dbReference>
<dbReference type="GO" id="GO:0006353">
    <property type="term" value="P:DNA-templated transcription termination"/>
    <property type="evidence" value="ECO:0007669"/>
    <property type="project" value="UniProtKB-KW"/>
</dbReference>
<dbReference type="AlphaFoldDB" id="A0A804M6F8"/>
<evidence type="ECO:0000313" key="5">
    <source>
        <dbReference type="Proteomes" id="UP000007305"/>
    </source>
</evidence>
<reference evidence="5" key="1">
    <citation type="submission" date="2015-12" db="EMBL/GenBank/DDBJ databases">
        <title>Update maize B73 reference genome by single molecule sequencing technologies.</title>
        <authorList>
            <consortium name="Maize Genome Sequencing Project"/>
            <person name="Ware D."/>
        </authorList>
    </citation>
    <scope>NUCLEOTIDE SEQUENCE [LARGE SCALE GENOMIC DNA]</scope>
    <source>
        <strain evidence="5">cv. B73</strain>
    </source>
</reference>
<keyword evidence="5" id="KW-1185">Reference proteome</keyword>
<evidence type="ECO:0000256" key="1">
    <source>
        <dbReference type="ARBA" id="ARBA00007692"/>
    </source>
</evidence>
<keyword evidence="2" id="KW-0804">Transcription</keyword>
<dbReference type="FunCoup" id="A0A804M6F8">
    <property type="interactions" value="556"/>
</dbReference>
<sequence>MCSIDILNLKIEKHKTRPCRAMPRLSPRHDPWLGWAGPSPVTTVLGYGLTGRPDPFGLRPHFGLFGQVVSVVACLSQEKVAAKLELFKRTIGYSGFEVFTAVSKAPAILKFSAEILLRKIGFLVIEAALEPRYIVQRPVLLTYSLEKRLVPRHCVMKVLWEKGLLNSNSNFFTVIKLGEETFRSKFIDCHKDSVPGLAYSYATTRAGIVPSRVYYV</sequence>
<dbReference type="PANTHER" id="PTHR13068">
    <property type="entry name" value="CGI-12 PROTEIN-RELATED"/>
    <property type="match status" value="1"/>
</dbReference>
<dbReference type="Gramene" id="Zm00001eb062700_T001">
    <property type="protein sequence ID" value="Zm00001eb062700_P001"/>
    <property type="gene ID" value="Zm00001eb062700"/>
</dbReference>
<reference evidence="4" key="3">
    <citation type="submission" date="2021-05" db="UniProtKB">
        <authorList>
            <consortium name="EnsemblPlants"/>
        </authorList>
    </citation>
    <scope>IDENTIFICATION</scope>
    <source>
        <strain evidence="4">cv. B73</strain>
    </source>
</reference>
<keyword evidence="2" id="KW-0806">Transcription termination</keyword>
<dbReference type="PANTHER" id="PTHR13068:SF102">
    <property type="entry name" value="OS11G0246100 PROTEIN"/>
    <property type="match status" value="1"/>
</dbReference>
<protein>
    <submittedName>
        <fullName evidence="4">Uncharacterized protein</fullName>
    </submittedName>
</protein>
<keyword evidence="3" id="KW-0809">Transit peptide</keyword>
<reference evidence="4" key="2">
    <citation type="submission" date="2019-07" db="EMBL/GenBank/DDBJ databases">
        <authorList>
            <person name="Seetharam A."/>
            <person name="Woodhouse M."/>
            <person name="Cannon E."/>
        </authorList>
    </citation>
    <scope>NUCLEOTIDE SEQUENCE [LARGE SCALE GENOMIC DNA]</scope>
    <source>
        <strain evidence="4">cv. B73</strain>
    </source>
</reference>
<organism evidence="4 5">
    <name type="scientific">Zea mays</name>
    <name type="common">Maize</name>
    <dbReference type="NCBI Taxonomy" id="4577"/>
    <lineage>
        <taxon>Eukaryota</taxon>
        <taxon>Viridiplantae</taxon>
        <taxon>Streptophyta</taxon>
        <taxon>Embryophyta</taxon>
        <taxon>Tracheophyta</taxon>
        <taxon>Spermatophyta</taxon>
        <taxon>Magnoliopsida</taxon>
        <taxon>Liliopsida</taxon>
        <taxon>Poales</taxon>
        <taxon>Poaceae</taxon>
        <taxon>PACMAD clade</taxon>
        <taxon>Panicoideae</taxon>
        <taxon>Andropogonodae</taxon>
        <taxon>Andropogoneae</taxon>
        <taxon>Tripsacinae</taxon>
        <taxon>Zea</taxon>
    </lineage>
</organism>
<dbReference type="EnsemblPlants" id="Zm00001eb062700_T001">
    <property type="protein sequence ID" value="Zm00001eb062700_P001"/>
    <property type="gene ID" value="Zm00001eb062700"/>
</dbReference>
<evidence type="ECO:0000256" key="3">
    <source>
        <dbReference type="ARBA" id="ARBA00022946"/>
    </source>
</evidence>
<dbReference type="InterPro" id="IPR038538">
    <property type="entry name" value="MTERF_sf"/>
</dbReference>
<dbReference type="GO" id="GO:0003676">
    <property type="term" value="F:nucleic acid binding"/>
    <property type="evidence" value="ECO:0007669"/>
    <property type="project" value="InterPro"/>
</dbReference>
<comment type="similarity">
    <text evidence="1">Belongs to the mTERF family.</text>
</comment>
<evidence type="ECO:0000256" key="2">
    <source>
        <dbReference type="ARBA" id="ARBA00022472"/>
    </source>
</evidence>
<name>A0A804M6F8_MAIZE</name>
<dbReference type="SMART" id="SM00733">
    <property type="entry name" value="Mterf"/>
    <property type="match status" value="2"/>
</dbReference>
<dbReference type="InParanoid" id="A0A804M6F8"/>
<evidence type="ECO:0000313" key="4">
    <source>
        <dbReference type="EnsemblPlants" id="Zm00001eb062700_P001"/>
    </source>
</evidence>
<dbReference type="Proteomes" id="UP000007305">
    <property type="component" value="Chromosome 1"/>
</dbReference>